<proteinExistence type="predicted"/>
<reference evidence="1 2" key="1">
    <citation type="submission" date="2020-08" db="EMBL/GenBank/DDBJ databases">
        <authorList>
            <person name="Koutsovoulos G."/>
            <person name="Danchin GJ E."/>
        </authorList>
    </citation>
    <scope>NUCLEOTIDE SEQUENCE [LARGE SCALE GENOMIC DNA]</scope>
</reference>
<accession>A0A6V7UMQ7</accession>
<dbReference type="AlphaFoldDB" id="A0A6V7UMQ7"/>
<protein>
    <submittedName>
        <fullName evidence="1">Uncharacterized protein</fullName>
    </submittedName>
</protein>
<comment type="caution">
    <text evidence="1">The sequence shown here is derived from an EMBL/GenBank/DDBJ whole genome shotgun (WGS) entry which is preliminary data.</text>
</comment>
<evidence type="ECO:0000313" key="1">
    <source>
        <dbReference type="EMBL" id="CAD2161936.1"/>
    </source>
</evidence>
<dbReference type="EMBL" id="CAJEWN010000089">
    <property type="protein sequence ID" value="CAD2161936.1"/>
    <property type="molecule type" value="Genomic_DNA"/>
</dbReference>
<evidence type="ECO:0000313" key="2">
    <source>
        <dbReference type="Proteomes" id="UP000580250"/>
    </source>
</evidence>
<dbReference type="Proteomes" id="UP000580250">
    <property type="component" value="Unassembled WGS sequence"/>
</dbReference>
<sequence length="53" mass="5738">MQIIFILYLVTDKIAFSRSRSPHRLGDVPELSLQSRGFSVSASGTPSVSNSSP</sequence>
<name>A0A6V7UMQ7_MELEN</name>
<organism evidence="1 2">
    <name type="scientific">Meloidogyne enterolobii</name>
    <name type="common">Root-knot nematode worm</name>
    <name type="synonym">Meloidogyne mayaguensis</name>
    <dbReference type="NCBI Taxonomy" id="390850"/>
    <lineage>
        <taxon>Eukaryota</taxon>
        <taxon>Metazoa</taxon>
        <taxon>Ecdysozoa</taxon>
        <taxon>Nematoda</taxon>
        <taxon>Chromadorea</taxon>
        <taxon>Rhabditida</taxon>
        <taxon>Tylenchina</taxon>
        <taxon>Tylenchomorpha</taxon>
        <taxon>Tylenchoidea</taxon>
        <taxon>Meloidogynidae</taxon>
        <taxon>Meloidogyninae</taxon>
        <taxon>Meloidogyne</taxon>
    </lineage>
</organism>
<gene>
    <name evidence="1" type="ORF">MENT_LOCUS15117</name>
</gene>